<protein>
    <submittedName>
        <fullName evidence="2">Uncharacterized protein</fullName>
    </submittedName>
</protein>
<gene>
    <name evidence="2" type="ORF">HDA42_000129</name>
</gene>
<keyword evidence="3" id="KW-1185">Reference proteome</keyword>
<name>A0A7W3RJA2_STRMR</name>
<dbReference type="AlphaFoldDB" id="A0A7W3RJA2"/>
<evidence type="ECO:0000256" key="1">
    <source>
        <dbReference type="SAM" id="MobiDB-lite"/>
    </source>
</evidence>
<feature type="compositionally biased region" description="Polar residues" evidence="1">
    <location>
        <begin position="1"/>
        <end position="18"/>
    </location>
</feature>
<dbReference type="EMBL" id="JACJIJ010000001">
    <property type="protein sequence ID" value="MBA9050954.1"/>
    <property type="molecule type" value="Genomic_DNA"/>
</dbReference>
<feature type="region of interest" description="Disordered" evidence="1">
    <location>
        <begin position="1"/>
        <end position="31"/>
    </location>
</feature>
<evidence type="ECO:0000313" key="3">
    <source>
        <dbReference type="Proteomes" id="UP000577386"/>
    </source>
</evidence>
<accession>A0A7W3RJA2</accession>
<proteinExistence type="predicted"/>
<organism evidence="2 3">
    <name type="scientific">Streptomyces murinus</name>
    <dbReference type="NCBI Taxonomy" id="33900"/>
    <lineage>
        <taxon>Bacteria</taxon>
        <taxon>Bacillati</taxon>
        <taxon>Actinomycetota</taxon>
        <taxon>Actinomycetes</taxon>
        <taxon>Kitasatosporales</taxon>
        <taxon>Streptomycetaceae</taxon>
        <taxon>Streptomyces</taxon>
    </lineage>
</organism>
<sequence length="43" mass="4258">MASSTAAGTSSNQTTSSERAPMANASKAQTTAVMEATEIVLGP</sequence>
<evidence type="ECO:0000313" key="2">
    <source>
        <dbReference type="EMBL" id="MBA9050954.1"/>
    </source>
</evidence>
<reference evidence="2 3" key="1">
    <citation type="submission" date="2020-08" db="EMBL/GenBank/DDBJ databases">
        <title>Sequencing the genomes of 1000 actinobacteria strains.</title>
        <authorList>
            <person name="Klenk H.-P."/>
        </authorList>
    </citation>
    <scope>NUCLEOTIDE SEQUENCE [LARGE SCALE GENOMIC DNA]</scope>
    <source>
        <strain evidence="2 3">DSM 41827</strain>
    </source>
</reference>
<comment type="caution">
    <text evidence="2">The sequence shown here is derived from an EMBL/GenBank/DDBJ whole genome shotgun (WGS) entry which is preliminary data.</text>
</comment>
<dbReference type="Proteomes" id="UP000577386">
    <property type="component" value="Unassembled WGS sequence"/>
</dbReference>